<dbReference type="Pfam" id="PF00400">
    <property type="entry name" value="WD40"/>
    <property type="match status" value="2"/>
</dbReference>
<keyword evidence="6 13" id="KW-0853">WD repeat</keyword>
<dbReference type="InterPro" id="IPR015943">
    <property type="entry name" value="WD40/YVTN_repeat-like_dom_sf"/>
</dbReference>
<dbReference type="OrthoDB" id="6491109at2759"/>
<comment type="subcellular location">
    <subcellularLocation>
        <location evidence="1">Cytoplasmic vesicle membrane</location>
        <topology evidence="1">Peripheral membrane protein</topology>
        <orientation evidence="1">Cytoplasmic side</orientation>
    </subcellularLocation>
    <subcellularLocation>
        <location evidence="2">Endoplasmic reticulum membrane</location>
        <topology evidence="2">Peripheral membrane protein</topology>
    </subcellularLocation>
</comment>
<evidence type="ECO:0000256" key="12">
    <source>
        <dbReference type="ARBA" id="ARBA00023329"/>
    </source>
</evidence>
<comment type="similarity">
    <text evidence="3">Belongs to the WD repeat SEC31 family.</text>
</comment>
<keyword evidence="5" id="KW-0963">Cytoplasm</keyword>
<keyword evidence="10" id="KW-0653">Protein transport</keyword>
<dbReference type="GO" id="GO:0030127">
    <property type="term" value="C:COPII vesicle coat"/>
    <property type="evidence" value="ECO:0007669"/>
    <property type="project" value="TreeGrafter"/>
</dbReference>
<dbReference type="PANTHER" id="PTHR13923">
    <property type="entry name" value="SEC31-RELATED PROTEIN"/>
    <property type="match status" value="1"/>
</dbReference>
<evidence type="ECO:0000256" key="6">
    <source>
        <dbReference type="ARBA" id="ARBA00022574"/>
    </source>
</evidence>
<evidence type="ECO:0000256" key="8">
    <source>
        <dbReference type="ARBA" id="ARBA00022824"/>
    </source>
</evidence>
<evidence type="ECO:0000256" key="1">
    <source>
        <dbReference type="ARBA" id="ARBA00004180"/>
    </source>
</evidence>
<keyword evidence="7" id="KW-0677">Repeat</keyword>
<dbReference type="InterPro" id="IPR001680">
    <property type="entry name" value="WD40_rpt"/>
</dbReference>
<evidence type="ECO:0000313" key="14">
    <source>
        <dbReference type="EMBL" id="KAH9360980.1"/>
    </source>
</evidence>
<evidence type="ECO:0000313" key="15">
    <source>
        <dbReference type="Proteomes" id="UP000821853"/>
    </source>
</evidence>
<dbReference type="PROSITE" id="PS50294">
    <property type="entry name" value="WD_REPEATS_REGION"/>
    <property type="match status" value="1"/>
</dbReference>
<evidence type="ECO:0000256" key="7">
    <source>
        <dbReference type="ARBA" id="ARBA00022737"/>
    </source>
</evidence>
<name>A0A9J6FG26_HAELO</name>
<gene>
    <name evidence="14" type="ORF">HPB48_019582</name>
</gene>
<keyword evidence="12" id="KW-0968">Cytoplasmic vesicle</keyword>
<dbReference type="SMART" id="SM00320">
    <property type="entry name" value="WD40"/>
    <property type="match status" value="6"/>
</dbReference>
<evidence type="ECO:0000256" key="10">
    <source>
        <dbReference type="ARBA" id="ARBA00022927"/>
    </source>
</evidence>
<dbReference type="PANTHER" id="PTHR13923:SF11">
    <property type="entry name" value="SECRETORY 31, ISOFORM D"/>
    <property type="match status" value="1"/>
</dbReference>
<dbReference type="PROSITE" id="PS50082">
    <property type="entry name" value="WD_REPEATS_2"/>
    <property type="match status" value="2"/>
</dbReference>
<feature type="repeat" description="WD" evidence="13">
    <location>
        <begin position="362"/>
        <end position="395"/>
    </location>
</feature>
<evidence type="ECO:0000256" key="11">
    <source>
        <dbReference type="ARBA" id="ARBA00023136"/>
    </source>
</evidence>
<evidence type="ECO:0008006" key="16">
    <source>
        <dbReference type="Google" id="ProtNLM"/>
    </source>
</evidence>
<dbReference type="GO" id="GO:0005789">
    <property type="term" value="C:endoplasmic reticulum membrane"/>
    <property type="evidence" value="ECO:0007669"/>
    <property type="project" value="UniProtKB-SubCell"/>
</dbReference>
<evidence type="ECO:0000256" key="2">
    <source>
        <dbReference type="ARBA" id="ARBA00004406"/>
    </source>
</evidence>
<feature type="repeat" description="WD" evidence="13">
    <location>
        <begin position="225"/>
        <end position="267"/>
    </location>
</feature>
<dbReference type="OMA" id="CITSEVF"/>
<proteinExistence type="inferred from homology"/>
<comment type="caution">
    <text evidence="14">The sequence shown here is derived from an EMBL/GenBank/DDBJ whole genome shotgun (WGS) entry which is preliminary data.</text>
</comment>
<dbReference type="GO" id="GO:0090110">
    <property type="term" value="P:COPII-coated vesicle cargo loading"/>
    <property type="evidence" value="ECO:0007669"/>
    <property type="project" value="TreeGrafter"/>
</dbReference>
<dbReference type="Gene3D" id="1.25.40.1030">
    <property type="match status" value="2"/>
</dbReference>
<evidence type="ECO:0000256" key="13">
    <source>
        <dbReference type="PROSITE-ProRule" id="PRU00221"/>
    </source>
</evidence>
<dbReference type="AlphaFoldDB" id="A0A9J6FG26"/>
<keyword evidence="15" id="KW-1185">Reference proteome</keyword>
<dbReference type="InterPro" id="IPR040251">
    <property type="entry name" value="SEC31-like"/>
</dbReference>
<evidence type="ECO:0000256" key="5">
    <source>
        <dbReference type="ARBA" id="ARBA00022490"/>
    </source>
</evidence>
<dbReference type="PROSITE" id="PS00678">
    <property type="entry name" value="WD_REPEATS_1"/>
    <property type="match status" value="1"/>
</dbReference>
<evidence type="ECO:0000256" key="4">
    <source>
        <dbReference type="ARBA" id="ARBA00022448"/>
    </source>
</evidence>
<dbReference type="SUPFAM" id="SSF50978">
    <property type="entry name" value="WD40 repeat-like"/>
    <property type="match status" value="1"/>
</dbReference>
<organism evidence="14 15">
    <name type="scientific">Haemaphysalis longicornis</name>
    <name type="common">Bush tick</name>
    <dbReference type="NCBI Taxonomy" id="44386"/>
    <lineage>
        <taxon>Eukaryota</taxon>
        <taxon>Metazoa</taxon>
        <taxon>Ecdysozoa</taxon>
        <taxon>Arthropoda</taxon>
        <taxon>Chelicerata</taxon>
        <taxon>Arachnida</taxon>
        <taxon>Acari</taxon>
        <taxon>Parasitiformes</taxon>
        <taxon>Ixodida</taxon>
        <taxon>Ixodoidea</taxon>
        <taxon>Ixodidae</taxon>
        <taxon>Haemaphysalinae</taxon>
        <taxon>Haemaphysalis</taxon>
    </lineage>
</organism>
<dbReference type="EMBL" id="JABSTR010000001">
    <property type="protein sequence ID" value="KAH9360980.1"/>
    <property type="molecule type" value="Genomic_DNA"/>
</dbReference>
<keyword evidence="8" id="KW-0256">Endoplasmic reticulum</keyword>
<dbReference type="InterPro" id="IPR036322">
    <property type="entry name" value="WD40_repeat_dom_sf"/>
</dbReference>
<keyword evidence="4" id="KW-0813">Transport</keyword>
<dbReference type="GO" id="GO:0005198">
    <property type="term" value="F:structural molecule activity"/>
    <property type="evidence" value="ECO:0007669"/>
    <property type="project" value="TreeGrafter"/>
</dbReference>
<dbReference type="GO" id="GO:0070971">
    <property type="term" value="C:endoplasmic reticulum exit site"/>
    <property type="evidence" value="ECO:0007669"/>
    <property type="project" value="TreeGrafter"/>
</dbReference>
<dbReference type="InterPro" id="IPR019775">
    <property type="entry name" value="WD40_repeat_CS"/>
</dbReference>
<dbReference type="FunFam" id="2.130.10.10:FF:000009">
    <property type="entry name" value="Protein transport protein Sec31A isoform A"/>
    <property type="match status" value="1"/>
</dbReference>
<protein>
    <recommendedName>
        <fullName evidence="16">Protein transport protein Sec31A</fullName>
    </recommendedName>
</protein>
<accession>A0A9J6FG26</accession>
<keyword evidence="11" id="KW-0472">Membrane</keyword>
<dbReference type="GO" id="GO:0015031">
    <property type="term" value="P:protein transport"/>
    <property type="evidence" value="ECO:0007669"/>
    <property type="project" value="UniProtKB-KW"/>
</dbReference>
<dbReference type="VEuPathDB" id="VectorBase:HLOH_062332"/>
<dbReference type="Gene3D" id="2.130.10.10">
    <property type="entry name" value="YVTN repeat-like/Quinoprotein amine dehydrogenase"/>
    <property type="match status" value="1"/>
</dbReference>
<dbReference type="GO" id="GO:0007029">
    <property type="term" value="P:endoplasmic reticulum organization"/>
    <property type="evidence" value="ECO:0007669"/>
    <property type="project" value="TreeGrafter"/>
</dbReference>
<dbReference type="Proteomes" id="UP000821853">
    <property type="component" value="Chromosome 1"/>
</dbReference>
<evidence type="ECO:0000256" key="9">
    <source>
        <dbReference type="ARBA" id="ARBA00022892"/>
    </source>
</evidence>
<evidence type="ECO:0000256" key="3">
    <source>
        <dbReference type="ARBA" id="ARBA00009358"/>
    </source>
</evidence>
<sequence length="904" mass="98025">MAAAHTHGAAPAVPSFYLLVTSRPSSAFTLVRGSDRGQQSAHMTRTTPNARGCEEVVGWVLSQVVGEESLLLGQRHQTPRRASPASALVTSRRVEHAASKKPPSHVANMKVKEIDRTANVAWSPAVHHPIYIAAGTAAQQLDSTFSTTAALEIYALNLTEPGLDMALVGTLDSDHRFHKIAWGRHGISDGELASGVLVGGADAGNLLVYDPAKLIKGEDALICQKNKHTGPVYALDFNTFQANLLASGSTDSEIFIWDLNSPNAPMTPGAKSQPHEDISCLAWNRQVQHILASTFPARCIVWDLRKNEPIIKVSDTTARVHCKAVAWHPEVATQLCLASEDDHAPVVQLWDLRFATSPLKTLEHHQKGVLAIAWCPQDPDLLLSCGKDNRILCWNPNSNVPGGEVVCEIPAGNQWHFDVAWCPRNPAVISSASFDGHVGIYSLLGGQQQAQASPRLAESFPGADTMAQLPPAYQQQQQQQRAGVSISLLKPPKWLRKPVGASFGVRPWSLLSFSRPLLTTGDVSVHISQVVTEEALMEHSSRLENALNGGAFMEFCEQKVHDCEDDPNLKLAWSFLQANFYESPRAKMLSLLGYDPNEVTHELSLAGHGPEDADDQDLPNDLTNLSLGNGDLQEDGSSAFECIAAKQKAEECEPFTIATDGGDGDSLLNKALLTGNVEAAVTCACRRTVGPMPLYWPRLEALLSCREPQCRYFKQATSDSAKQNFSVADLQWFGCIVFLPGDGDSLLNKALLTGNVEAAVNLCLQEDRWADALILAQAGGIALLQRTQCRYFKQATSDSAKLISAVVHCDMAHVVNNCEISCWKEALAAVLTYAKPEEFSPLCESLGSRLEMDKNAELMPYAMLCYICAGNLEKLANCWVQVQSNSESPQSLQASATMGCSVSA</sequence>
<reference evidence="14 15" key="1">
    <citation type="journal article" date="2020" name="Cell">
        <title>Large-Scale Comparative Analyses of Tick Genomes Elucidate Their Genetic Diversity and Vector Capacities.</title>
        <authorList>
            <consortium name="Tick Genome and Microbiome Consortium (TIGMIC)"/>
            <person name="Jia N."/>
            <person name="Wang J."/>
            <person name="Shi W."/>
            <person name="Du L."/>
            <person name="Sun Y."/>
            <person name="Zhan W."/>
            <person name="Jiang J.F."/>
            <person name="Wang Q."/>
            <person name="Zhang B."/>
            <person name="Ji P."/>
            <person name="Bell-Sakyi L."/>
            <person name="Cui X.M."/>
            <person name="Yuan T.T."/>
            <person name="Jiang B.G."/>
            <person name="Yang W.F."/>
            <person name="Lam T.T."/>
            <person name="Chang Q.C."/>
            <person name="Ding S.J."/>
            <person name="Wang X.J."/>
            <person name="Zhu J.G."/>
            <person name="Ruan X.D."/>
            <person name="Zhao L."/>
            <person name="Wei J.T."/>
            <person name="Ye R.Z."/>
            <person name="Que T.C."/>
            <person name="Du C.H."/>
            <person name="Zhou Y.H."/>
            <person name="Cheng J.X."/>
            <person name="Dai P.F."/>
            <person name="Guo W.B."/>
            <person name="Han X.H."/>
            <person name="Huang E.J."/>
            <person name="Li L.F."/>
            <person name="Wei W."/>
            <person name="Gao Y.C."/>
            <person name="Liu J.Z."/>
            <person name="Shao H.Z."/>
            <person name="Wang X."/>
            <person name="Wang C.C."/>
            <person name="Yang T.C."/>
            <person name="Huo Q.B."/>
            <person name="Li W."/>
            <person name="Chen H.Y."/>
            <person name="Chen S.E."/>
            <person name="Zhou L.G."/>
            <person name="Ni X.B."/>
            <person name="Tian J.H."/>
            <person name="Sheng Y."/>
            <person name="Liu T."/>
            <person name="Pan Y.S."/>
            <person name="Xia L.Y."/>
            <person name="Li J."/>
            <person name="Zhao F."/>
            <person name="Cao W.C."/>
        </authorList>
    </citation>
    <scope>NUCLEOTIDE SEQUENCE [LARGE SCALE GENOMIC DNA]</scope>
    <source>
        <strain evidence="14">HaeL-2018</strain>
    </source>
</reference>
<keyword evidence="9" id="KW-0931">ER-Golgi transport</keyword>